<protein>
    <submittedName>
        <fullName evidence="2">Uncharacterized protein</fullName>
    </submittedName>
</protein>
<organism evidence="2 3">
    <name type="scientific">Heterodera trifolii</name>
    <dbReference type="NCBI Taxonomy" id="157864"/>
    <lineage>
        <taxon>Eukaryota</taxon>
        <taxon>Metazoa</taxon>
        <taxon>Ecdysozoa</taxon>
        <taxon>Nematoda</taxon>
        <taxon>Chromadorea</taxon>
        <taxon>Rhabditida</taxon>
        <taxon>Tylenchina</taxon>
        <taxon>Tylenchomorpha</taxon>
        <taxon>Tylenchoidea</taxon>
        <taxon>Heteroderidae</taxon>
        <taxon>Heteroderinae</taxon>
        <taxon>Heterodera</taxon>
    </lineage>
</organism>
<sequence>MNPNLRFHSPSLHFPIRELSHCAHTPPQSPSEQQGTTLCTLSQQSGTNWRPGQGPIFSGPTSKEIEPVKRGDRKFAFLG</sequence>
<reference evidence="2 3" key="1">
    <citation type="submission" date="2024-10" db="EMBL/GenBank/DDBJ databases">
        <authorList>
            <person name="Kim D."/>
        </authorList>
    </citation>
    <scope>NUCLEOTIDE SEQUENCE [LARGE SCALE GENOMIC DNA]</scope>
    <source>
        <strain evidence="2">BH-2024</strain>
    </source>
</reference>
<dbReference type="EMBL" id="JBICBT010000602">
    <property type="protein sequence ID" value="KAL3107961.1"/>
    <property type="molecule type" value="Genomic_DNA"/>
</dbReference>
<keyword evidence="3" id="KW-1185">Reference proteome</keyword>
<comment type="caution">
    <text evidence="2">The sequence shown here is derived from an EMBL/GenBank/DDBJ whole genome shotgun (WGS) entry which is preliminary data.</text>
</comment>
<dbReference type="Proteomes" id="UP001620626">
    <property type="component" value="Unassembled WGS sequence"/>
</dbReference>
<evidence type="ECO:0000313" key="2">
    <source>
        <dbReference type="EMBL" id="KAL3107961.1"/>
    </source>
</evidence>
<name>A0ABD2KYG5_9BILA</name>
<evidence type="ECO:0000256" key="1">
    <source>
        <dbReference type="SAM" id="MobiDB-lite"/>
    </source>
</evidence>
<accession>A0ABD2KYG5</accession>
<dbReference type="AlphaFoldDB" id="A0ABD2KYG5"/>
<evidence type="ECO:0000313" key="3">
    <source>
        <dbReference type="Proteomes" id="UP001620626"/>
    </source>
</evidence>
<proteinExistence type="predicted"/>
<feature type="region of interest" description="Disordered" evidence="1">
    <location>
        <begin position="42"/>
        <end position="65"/>
    </location>
</feature>
<gene>
    <name evidence="2" type="ORF">niasHT_012869</name>
</gene>